<dbReference type="EMBL" id="CP000786">
    <property type="protein sequence ID" value="ABZ98458.1"/>
    <property type="molecule type" value="Genomic_DNA"/>
</dbReference>
<sequence>MVKPSFPFLIGLIVTGIHSHSVWIPEGNFAWEVANKCYMVLKTEIPPKAISPDVQNLDRAKMAAYGRESAELRLSSLDCIRENIQTTDSDSNLAEMLKPSLLSGFQLEESFFLSEWRILLTDNRPYPLTPSEIGLAKQWLESRNEIKQEIFSLTLEYLSEKNHISKRERYLDLLTGYYGSMLRERDKFLLSLSVESYASYTEALKLRKEKSE</sequence>
<dbReference type="RefSeq" id="WP_012389322.1">
    <property type="nucleotide sequence ID" value="NC_010602.1"/>
</dbReference>
<protein>
    <submittedName>
        <fullName evidence="1">Uncharacterized protein</fullName>
    </submittedName>
</protein>
<dbReference type="STRING" id="456481.LEPBI_I2367"/>
<dbReference type="OrthoDB" id="338508at2"/>
<reference evidence="1 2" key="1">
    <citation type="journal article" date="2008" name="PLoS ONE">
        <title>Genome sequence of the saprophyte Leptospira biflexa provides insights into the evolution of Leptospira and the pathogenesis of leptospirosis.</title>
        <authorList>
            <person name="Picardeau M."/>
            <person name="Bulach D.M."/>
            <person name="Bouchier C."/>
            <person name="Zuerner R.L."/>
            <person name="Zidane N."/>
            <person name="Wilson P.J."/>
            <person name="Creno S."/>
            <person name="Kuczek E.S."/>
            <person name="Bommezzadri S."/>
            <person name="Davis J.C."/>
            <person name="McGrath A."/>
            <person name="Johnson M.J."/>
            <person name="Boursaux-Eude C."/>
            <person name="Seemann T."/>
            <person name="Rouy Z."/>
            <person name="Coppel R.L."/>
            <person name="Rood J.I."/>
            <person name="Lajus A."/>
            <person name="Davies J.K."/>
            <person name="Medigue C."/>
            <person name="Adler B."/>
        </authorList>
    </citation>
    <scope>NUCLEOTIDE SEQUENCE [LARGE SCALE GENOMIC DNA]</scope>
    <source>
        <strain evidence="2">Patoc 1 / ATCC 23582 / Paris</strain>
    </source>
</reference>
<gene>
    <name evidence="1" type="ordered locus">LEPBI_I2367</name>
</gene>
<accession>B0SKW5</accession>
<dbReference type="KEGG" id="lbi:LEPBI_I2367"/>
<evidence type="ECO:0000313" key="2">
    <source>
        <dbReference type="Proteomes" id="UP000001847"/>
    </source>
</evidence>
<proteinExistence type="predicted"/>
<keyword evidence="2" id="KW-1185">Reference proteome</keyword>
<evidence type="ECO:0000313" key="1">
    <source>
        <dbReference type="EMBL" id="ABZ98458.1"/>
    </source>
</evidence>
<dbReference type="HOGENOM" id="CLU_1298501_0_0_12"/>
<dbReference type="Proteomes" id="UP000001847">
    <property type="component" value="Chromosome I"/>
</dbReference>
<dbReference type="AlphaFoldDB" id="B0SKW5"/>
<name>B0SKW5_LEPBP</name>
<dbReference type="BioCyc" id="LBIF456481:LEPBI_RS11690-MONOMER"/>
<organism evidence="1 2">
    <name type="scientific">Leptospira biflexa serovar Patoc (strain Patoc 1 / ATCC 23582 / Paris)</name>
    <dbReference type="NCBI Taxonomy" id="456481"/>
    <lineage>
        <taxon>Bacteria</taxon>
        <taxon>Pseudomonadati</taxon>
        <taxon>Spirochaetota</taxon>
        <taxon>Spirochaetia</taxon>
        <taxon>Leptospirales</taxon>
        <taxon>Leptospiraceae</taxon>
        <taxon>Leptospira</taxon>
    </lineage>
</organism>